<dbReference type="EMBL" id="CP074371">
    <property type="protein sequence ID" value="QVI18894.1"/>
    <property type="molecule type" value="Genomic_DNA"/>
</dbReference>
<gene>
    <name evidence="2" type="ORF">KHQ06_20520</name>
</gene>
<keyword evidence="3" id="KW-1185">Reference proteome</keyword>
<evidence type="ECO:0000313" key="2">
    <source>
        <dbReference type="EMBL" id="QVI18894.1"/>
    </source>
</evidence>
<protein>
    <submittedName>
        <fullName evidence="2">Uncharacterized protein</fullName>
    </submittedName>
</protein>
<evidence type="ECO:0000256" key="1">
    <source>
        <dbReference type="SAM" id="MobiDB-lite"/>
    </source>
</evidence>
<reference evidence="2 3" key="1">
    <citation type="submission" date="2021-04" db="EMBL/GenBank/DDBJ databases">
        <title>Nocardia tengchongensis.</title>
        <authorList>
            <person name="Zhuang k."/>
            <person name="Ran Y."/>
            <person name="Li W."/>
        </authorList>
    </citation>
    <scope>NUCLEOTIDE SEQUENCE [LARGE SCALE GENOMIC DNA]</scope>
    <source>
        <strain evidence="2 3">CFH S0057</strain>
    </source>
</reference>
<dbReference type="Proteomes" id="UP000683310">
    <property type="component" value="Chromosome"/>
</dbReference>
<feature type="region of interest" description="Disordered" evidence="1">
    <location>
        <begin position="92"/>
        <end position="112"/>
    </location>
</feature>
<sequence>MDKIVKVATEGEQSRVSVGFGNPNGVAVVAAVIHLVRLGHGDTAPWEVVGTEDTALTLTTPRYGATVHSPIAVGGTITGVDESLRVRVLRSDRDQPVGQSTPIPAGGAGSPWTATVSVPDACPATLTIVVATGGHVTDVERFAVTGTHC</sequence>
<organism evidence="2 3">
    <name type="scientific">Nocardia tengchongensis</name>
    <dbReference type="NCBI Taxonomy" id="2055889"/>
    <lineage>
        <taxon>Bacteria</taxon>
        <taxon>Bacillati</taxon>
        <taxon>Actinomycetota</taxon>
        <taxon>Actinomycetes</taxon>
        <taxon>Mycobacteriales</taxon>
        <taxon>Nocardiaceae</taxon>
        <taxon>Nocardia</taxon>
    </lineage>
</organism>
<evidence type="ECO:0000313" key="3">
    <source>
        <dbReference type="Proteomes" id="UP000683310"/>
    </source>
</evidence>
<name>A0ABX8CIZ3_9NOCA</name>
<accession>A0ABX8CIZ3</accession>
<proteinExistence type="predicted"/>